<reference evidence="1" key="1">
    <citation type="submission" date="2022-07" db="EMBL/GenBank/DDBJ databases">
        <title>Phylogenomic reconstructions and comparative analyses of Kickxellomycotina fungi.</title>
        <authorList>
            <person name="Reynolds N.K."/>
            <person name="Stajich J.E."/>
            <person name="Barry K."/>
            <person name="Grigoriev I.V."/>
            <person name="Crous P."/>
            <person name="Smith M.E."/>
        </authorList>
    </citation>
    <scope>NUCLEOTIDE SEQUENCE</scope>
    <source>
        <strain evidence="1">CBS 190363</strain>
    </source>
</reference>
<proteinExistence type="predicted"/>
<gene>
    <name evidence="1" type="ORF">IWW38_004978</name>
</gene>
<sequence>RDDQPLRVRGVIRALEKGFRLTKVGVILEERTRSRISGVGGVKCSSSIAAQRYLKAKDTADSRQNKDWLGSVLMDQMAFEMELQIPKAYGKIQYDVKHGPVTVSHRLAFVVAVVDQLGRGTSLRLFTPLHIMPHDWVDCGDELPSYVSSFTDRVLLKSNRSSSDLDVARRWESGTELDGGAATALSEPNS</sequence>
<name>A0ACC1LXU8_9FUNG</name>
<accession>A0ACC1LXU8</accession>
<dbReference type="Proteomes" id="UP001139981">
    <property type="component" value="Unassembled WGS sequence"/>
</dbReference>
<keyword evidence="2" id="KW-1185">Reference proteome</keyword>
<evidence type="ECO:0000313" key="2">
    <source>
        <dbReference type="Proteomes" id="UP001139981"/>
    </source>
</evidence>
<dbReference type="EMBL" id="JANBVB010002070">
    <property type="protein sequence ID" value="KAJ2888237.1"/>
    <property type="molecule type" value="Genomic_DNA"/>
</dbReference>
<evidence type="ECO:0000313" key="1">
    <source>
        <dbReference type="EMBL" id="KAJ2888237.1"/>
    </source>
</evidence>
<organism evidence="1 2">
    <name type="scientific">Coemansia aciculifera</name>
    <dbReference type="NCBI Taxonomy" id="417176"/>
    <lineage>
        <taxon>Eukaryota</taxon>
        <taxon>Fungi</taxon>
        <taxon>Fungi incertae sedis</taxon>
        <taxon>Zoopagomycota</taxon>
        <taxon>Kickxellomycotina</taxon>
        <taxon>Kickxellomycetes</taxon>
        <taxon>Kickxellales</taxon>
        <taxon>Kickxellaceae</taxon>
        <taxon>Coemansia</taxon>
    </lineage>
</organism>
<protein>
    <submittedName>
        <fullName evidence="1">Uncharacterized protein</fullName>
    </submittedName>
</protein>
<feature type="non-terminal residue" evidence="1">
    <location>
        <position position="1"/>
    </location>
</feature>
<comment type="caution">
    <text evidence="1">The sequence shown here is derived from an EMBL/GenBank/DDBJ whole genome shotgun (WGS) entry which is preliminary data.</text>
</comment>